<dbReference type="Gene3D" id="3.50.50.60">
    <property type="entry name" value="FAD/NAD(P)-binding domain"/>
    <property type="match status" value="1"/>
</dbReference>
<dbReference type="PANTHER" id="PTHR43400">
    <property type="entry name" value="FUMARATE REDUCTASE"/>
    <property type="match status" value="1"/>
</dbReference>
<dbReference type="Proteomes" id="UP000283003">
    <property type="component" value="Unassembled WGS sequence"/>
</dbReference>
<keyword evidence="4" id="KW-0560">Oxidoreductase</keyword>
<comment type="caution">
    <text evidence="6">The sequence shown here is derived from an EMBL/GenBank/DDBJ whole genome shotgun (WGS) entry which is preliminary data.</text>
</comment>
<reference evidence="6 7" key="1">
    <citation type="submission" date="2018-12" db="EMBL/GenBank/DDBJ databases">
        <title>Croceicoccus ponticola sp. nov., a lipolytic bacterium isolated from seawater.</title>
        <authorList>
            <person name="Yoon J.-H."/>
        </authorList>
    </citation>
    <scope>NUCLEOTIDE SEQUENCE [LARGE SCALE GENOMIC DNA]</scope>
    <source>
        <strain evidence="6 7">GM-16</strain>
    </source>
</reference>
<proteinExistence type="predicted"/>
<dbReference type="OrthoDB" id="3178130at2"/>
<dbReference type="RefSeq" id="WP_127613667.1">
    <property type="nucleotide sequence ID" value="NZ_RXOL01000011.1"/>
</dbReference>
<evidence type="ECO:0000313" key="7">
    <source>
        <dbReference type="Proteomes" id="UP000283003"/>
    </source>
</evidence>
<dbReference type="SUPFAM" id="SSF51905">
    <property type="entry name" value="FAD/NAD(P)-binding domain"/>
    <property type="match status" value="1"/>
</dbReference>
<dbReference type="PANTHER" id="PTHR43400:SF10">
    <property type="entry name" value="3-OXOSTEROID 1-DEHYDROGENASE"/>
    <property type="match status" value="1"/>
</dbReference>
<comment type="cofactor">
    <cofactor evidence="1">
        <name>FAD</name>
        <dbReference type="ChEBI" id="CHEBI:57692"/>
    </cofactor>
</comment>
<evidence type="ECO:0000313" key="6">
    <source>
        <dbReference type="EMBL" id="RVQ64848.1"/>
    </source>
</evidence>
<evidence type="ECO:0000256" key="1">
    <source>
        <dbReference type="ARBA" id="ARBA00001974"/>
    </source>
</evidence>
<dbReference type="Gene3D" id="3.90.700.10">
    <property type="entry name" value="Succinate dehydrogenase/fumarate reductase flavoprotein, catalytic domain"/>
    <property type="match status" value="1"/>
</dbReference>
<organism evidence="6 7">
    <name type="scientific">Croceicoccus ponticola</name>
    <dbReference type="NCBI Taxonomy" id="2217664"/>
    <lineage>
        <taxon>Bacteria</taxon>
        <taxon>Pseudomonadati</taxon>
        <taxon>Pseudomonadota</taxon>
        <taxon>Alphaproteobacteria</taxon>
        <taxon>Sphingomonadales</taxon>
        <taxon>Erythrobacteraceae</taxon>
        <taxon>Croceicoccus</taxon>
    </lineage>
</organism>
<accession>A0A437GU68</accession>
<dbReference type="InterPro" id="IPR036188">
    <property type="entry name" value="FAD/NAD-bd_sf"/>
</dbReference>
<dbReference type="InterPro" id="IPR027477">
    <property type="entry name" value="Succ_DH/fumarate_Rdtase_cat_sf"/>
</dbReference>
<dbReference type="GO" id="GO:0008202">
    <property type="term" value="P:steroid metabolic process"/>
    <property type="evidence" value="ECO:0007669"/>
    <property type="project" value="UniProtKB-ARBA"/>
</dbReference>
<dbReference type="InterPro" id="IPR003953">
    <property type="entry name" value="FAD-dep_OxRdtase_2_FAD-bd"/>
</dbReference>
<dbReference type="SUPFAM" id="SSF56425">
    <property type="entry name" value="Succinate dehydrogenase/fumarate reductase flavoprotein, catalytic domain"/>
    <property type="match status" value="1"/>
</dbReference>
<keyword evidence="7" id="KW-1185">Reference proteome</keyword>
<dbReference type="EMBL" id="RXOL01000011">
    <property type="protein sequence ID" value="RVQ64848.1"/>
    <property type="molecule type" value="Genomic_DNA"/>
</dbReference>
<name>A0A437GU68_9SPHN</name>
<evidence type="ECO:0000256" key="2">
    <source>
        <dbReference type="ARBA" id="ARBA00022630"/>
    </source>
</evidence>
<keyword evidence="3" id="KW-0274">FAD</keyword>
<dbReference type="GO" id="GO:0016491">
    <property type="term" value="F:oxidoreductase activity"/>
    <property type="evidence" value="ECO:0007669"/>
    <property type="project" value="UniProtKB-KW"/>
</dbReference>
<protein>
    <submittedName>
        <fullName evidence="6">FAD-dependent oxidoreductase</fullName>
    </submittedName>
</protein>
<evidence type="ECO:0000256" key="4">
    <source>
        <dbReference type="ARBA" id="ARBA00023002"/>
    </source>
</evidence>
<sequence>MNDYDVIVVGAGGAGLAAALTAADAGKRVLVVEAADRAGGSTALSGGVFYAAGTSVQREAGIADDTPDDMFRYYMTLNQYKPDPAIVRRLCQEATPAFEWLRELGVTFTVDDLYASGVDKVRRGHRAAGHGAEIAEVLEGHLSTNGADVALSTRVQELLIEDGRCRGIVVDGAAITADAVVLATGGFGANPAMLAELYPDAALHGDLHWYIGSDHCVGDGIDIALAAGGELTPRNRGLLLLTPGFARDLESYLPGWLMMVNRQGHRFVDETIEYSVLATVLREQDGRECYAILDEGARMASATTDYRPAPNWHGERLLDHVAAGTLQQADTLEELAAKIGLPPDALAAAAHRYSAMADAGEDRDFFKPGTMLRPVRSGPFYAARIVAAIVCWTGVGIRIDPDARVLATDGTPIPGLYAAGETTGGMHGDCYAAGGASIANAIVFGRIAGAGAAGLAGETKGEDA</sequence>
<evidence type="ECO:0000256" key="3">
    <source>
        <dbReference type="ARBA" id="ARBA00022827"/>
    </source>
</evidence>
<keyword evidence="2" id="KW-0285">Flavoprotein</keyword>
<feature type="domain" description="FAD-dependent oxidoreductase 2 FAD-binding" evidence="5">
    <location>
        <begin position="5"/>
        <end position="435"/>
    </location>
</feature>
<dbReference type="AlphaFoldDB" id="A0A437GU68"/>
<evidence type="ECO:0000259" key="5">
    <source>
        <dbReference type="Pfam" id="PF00890"/>
    </source>
</evidence>
<gene>
    <name evidence="6" type="ORF">EKN06_14725</name>
</gene>
<dbReference type="PRINTS" id="PR00368">
    <property type="entry name" value="FADPNR"/>
</dbReference>
<dbReference type="InterPro" id="IPR050315">
    <property type="entry name" value="FAD-oxidoreductase_2"/>
</dbReference>
<dbReference type="Pfam" id="PF00890">
    <property type="entry name" value="FAD_binding_2"/>
    <property type="match status" value="1"/>
</dbReference>